<dbReference type="OrthoDB" id="4757095at2759"/>
<dbReference type="InterPro" id="IPR056632">
    <property type="entry name" value="DUF7730"/>
</dbReference>
<dbReference type="STRING" id="50376.A0A517LLA3"/>
<accession>A0A517LLA3</accession>
<dbReference type="EMBL" id="CP042199">
    <property type="protein sequence ID" value="QDS76428.1"/>
    <property type="molecule type" value="Genomic_DNA"/>
</dbReference>
<feature type="domain" description="DUF7730" evidence="2">
    <location>
        <begin position="89"/>
        <end position="284"/>
    </location>
</feature>
<name>A0A517LLA3_9PEZI</name>
<dbReference type="Proteomes" id="UP000316270">
    <property type="component" value="Chromosome 15"/>
</dbReference>
<organism evidence="3 4">
    <name type="scientific">Venturia effusa</name>
    <dbReference type="NCBI Taxonomy" id="50376"/>
    <lineage>
        <taxon>Eukaryota</taxon>
        <taxon>Fungi</taxon>
        <taxon>Dikarya</taxon>
        <taxon>Ascomycota</taxon>
        <taxon>Pezizomycotina</taxon>
        <taxon>Dothideomycetes</taxon>
        <taxon>Pleosporomycetidae</taxon>
        <taxon>Venturiales</taxon>
        <taxon>Venturiaceae</taxon>
        <taxon>Venturia</taxon>
    </lineage>
</organism>
<evidence type="ECO:0000313" key="3">
    <source>
        <dbReference type="EMBL" id="QDS76428.1"/>
    </source>
</evidence>
<gene>
    <name evidence="3" type="ORF">FKW77_004270</name>
</gene>
<dbReference type="AlphaFoldDB" id="A0A517LLA3"/>
<reference evidence="3 4" key="1">
    <citation type="submission" date="2019-07" db="EMBL/GenBank/DDBJ databases">
        <title>Finished genome of Venturia effusa.</title>
        <authorList>
            <person name="Young C.A."/>
            <person name="Cox M.P."/>
            <person name="Ganley A.R.D."/>
            <person name="David W.J."/>
        </authorList>
    </citation>
    <scope>NUCLEOTIDE SEQUENCE [LARGE SCALE GENOMIC DNA]</scope>
    <source>
        <strain evidence="4">albino</strain>
    </source>
</reference>
<protein>
    <recommendedName>
        <fullName evidence="2">DUF7730 domain-containing protein</fullName>
    </recommendedName>
</protein>
<keyword evidence="4" id="KW-1185">Reference proteome</keyword>
<dbReference type="PANTHER" id="PTHR38790">
    <property type="entry name" value="2EXR DOMAIN-CONTAINING PROTEIN-RELATED"/>
    <property type="match status" value="1"/>
</dbReference>
<dbReference type="Pfam" id="PF24864">
    <property type="entry name" value="DUF7730"/>
    <property type="match status" value="1"/>
</dbReference>
<proteinExistence type="predicted"/>
<feature type="region of interest" description="Disordered" evidence="1">
    <location>
        <begin position="40"/>
        <end position="63"/>
    </location>
</feature>
<evidence type="ECO:0000259" key="2">
    <source>
        <dbReference type="Pfam" id="PF24864"/>
    </source>
</evidence>
<evidence type="ECO:0000256" key="1">
    <source>
        <dbReference type="SAM" id="MobiDB-lite"/>
    </source>
</evidence>
<evidence type="ECO:0000313" key="4">
    <source>
        <dbReference type="Proteomes" id="UP000316270"/>
    </source>
</evidence>
<dbReference type="PANTHER" id="PTHR38790:SF9">
    <property type="entry name" value="F-BOX DOMAIN-CONTAINING PROTEIN"/>
    <property type="match status" value="1"/>
</dbReference>
<sequence length="343" mass="40014">MKKAVKGLLSILCFVACCPLCFPCYICALKNRRKRQRQTETREIDHWRHGPKSPSEVHPLPSRKRRLSIADTTERPVLKLDSDQKVCLQEKALIFTRLPPEIRAQIWQEVVGDHEIYLGIVSKRIRHCKIFSERGIVRCNMDELEQDRLQAEHKLLPLLKTCRRVYSEAIPLLYSTNKFTTSHIEVIQNLTSTIRLPRFNSISSVSMTWSLPTIHRIGMLNGLRRSDARVWDRASRTMASMKGLRTLKITIWGCPIYGAARDWTGIRQLLDMLTRIKQARNYIVSIDELEAGELVKEYDGAPFKLDWLNDDSDVMYDIRCFDLWSNYWSAYWSETDPWDDPNS</sequence>